<dbReference type="EMBL" id="BKCP01004927">
    <property type="protein sequence ID" value="GER34622.1"/>
    <property type="molecule type" value="Genomic_DNA"/>
</dbReference>
<keyword evidence="1" id="KW-1133">Transmembrane helix</keyword>
<proteinExistence type="predicted"/>
<feature type="transmembrane region" description="Helical" evidence="1">
    <location>
        <begin position="82"/>
        <end position="100"/>
    </location>
</feature>
<reference evidence="3" key="1">
    <citation type="journal article" date="2019" name="Curr. Biol.">
        <title>Genome Sequence of Striga asiatica Provides Insight into the Evolution of Plant Parasitism.</title>
        <authorList>
            <person name="Yoshida S."/>
            <person name="Kim S."/>
            <person name="Wafula E.K."/>
            <person name="Tanskanen J."/>
            <person name="Kim Y.M."/>
            <person name="Honaas L."/>
            <person name="Yang Z."/>
            <person name="Spallek T."/>
            <person name="Conn C.E."/>
            <person name="Ichihashi Y."/>
            <person name="Cheong K."/>
            <person name="Cui S."/>
            <person name="Der J.P."/>
            <person name="Gundlach H."/>
            <person name="Jiao Y."/>
            <person name="Hori C."/>
            <person name="Ishida J.K."/>
            <person name="Kasahara H."/>
            <person name="Kiba T."/>
            <person name="Kim M.S."/>
            <person name="Koo N."/>
            <person name="Laohavisit A."/>
            <person name="Lee Y.H."/>
            <person name="Lumba S."/>
            <person name="McCourt P."/>
            <person name="Mortimer J.C."/>
            <person name="Mutuku J.M."/>
            <person name="Nomura T."/>
            <person name="Sasaki-Sekimoto Y."/>
            <person name="Seto Y."/>
            <person name="Wang Y."/>
            <person name="Wakatake T."/>
            <person name="Sakakibara H."/>
            <person name="Demura T."/>
            <person name="Yamaguchi S."/>
            <person name="Yoneyama K."/>
            <person name="Manabe R.I."/>
            <person name="Nelson D.C."/>
            <person name="Schulman A.H."/>
            <person name="Timko M.P."/>
            <person name="dePamphilis C.W."/>
            <person name="Choi D."/>
            <person name="Shirasu K."/>
        </authorList>
    </citation>
    <scope>NUCLEOTIDE SEQUENCE [LARGE SCALE GENOMIC DNA]</scope>
    <source>
        <strain evidence="3">cv. UVA1</strain>
    </source>
</reference>
<name>A0A5A7PQ76_STRAF</name>
<dbReference type="Proteomes" id="UP000325081">
    <property type="component" value="Unassembled WGS sequence"/>
</dbReference>
<accession>A0A5A7PQ76</accession>
<comment type="caution">
    <text evidence="2">The sequence shown here is derived from an EMBL/GenBank/DDBJ whole genome shotgun (WGS) entry which is preliminary data.</text>
</comment>
<keyword evidence="1" id="KW-0812">Transmembrane</keyword>
<evidence type="ECO:0000256" key="1">
    <source>
        <dbReference type="SAM" id="Phobius"/>
    </source>
</evidence>
<evidence type="ECO:0000313" key="3">
    <source>
        <dbReference type="Proteomes" id="UP000325081"/>
    </source>
</evidence>
<keyword evidence="1" id="KW-0472">Membrane</keyword>
<organism evidence="2 3">
    <name type="scientific">Striga asiatica</name>
    <name type="common">Asiatic witchweed</name>
    <name type="synonym">Buchnera asiatica</name>
    <dbReference type="NCBI Taxonomy" id="4170"/>
    <lineage>
        <taxon>Eukaryota</taxon>
        <taxon>Viridiplantae</taxon>
        <taxon>Streptophyta</taxon>
        <taxon>Embryophyta</taxon>
        <taxon>Tracheophyta</taxon>
        <taxon>Spermatophyta</taxon>
        <taxon>Magnoliopsida</taxon>
        <taxon>eudicotyledons</taxon>
        <taxon>Gunneridae</taxon>
        <taxon>Pentapetalae</taxon>
        <taxon>asterids</taxon>
        <taxon>lamiids</taxon>
        <taxon>Lamiales</taxon>
        <taxon>Orobanchaceae</taxon>
        <taxon>Buchnereae</taxon>
        <taxon>Striga</taxon>
    </lineage>
</organism>
<dbReference type="AlphaFoldDB" id="A0A5A7PQ76"/>
<keyword evidence="3" id="KW-1185">Reference proteome</keyword>
<sequence length="111" mass="12349">MKKTNSNRKADRDVSCAKRVKMILPTSNQPHSSDDIVEECPRTRRVKSTIKHKGDIVVDTNIGVDVAGVGGVQVFLSVHLDLMSYVVFSYVAFWVLDIFLNDDGLSIDIVL</sequence>
<gene>
    <name evidence="2" type="ORF">STAS_10864</name>
</gene>
<evidence type="ECO:0000313" key="2">
    <source>
        <dbReference type="EMBL" id="GER34622.1"/>
    </source>
</evidence>
<protein>
    <submittedName>
        <fullName evidence="2">Sterile alpha motif (SAM) domain-containing protein</fullName>
    </submittedName>
</protein>